<name>T1AAX7_9ZZZZ</name>
<dbReference type="Pfam" id="PF00107">
    <property type="entry name" value="ADH_zinc_N"/>
    <property type="match status" value="1"/>
</dbReference>
<dbReference type="InterPro" id="IPR036291">
    <property type="entry name" value="NAD(P)-bd_dom_sf"/>
</dbReference>
<protein>
    <submittedName>
        <fullName evidence="5">Alcohol dehydrogenase, zinc-binding domain protein</fullName>
        <ecNumber evidence="5">1.6.5.5</ecNumber>
    </submittedName>
</protein>
<dbReference type="PANTHER" id="PTHR44154">
    <property type="entry name" value="QUINONE OXIDOREDUCTASE"/>
    <property type="match status" value="1"/>
</dbReference>
<reference evidence="5" key="1">
    <citation type="submission" date="2013-08" db="EMBL/GenBank/DDBJ databases">
        <authorList>
            <person name="Mendez C."/>
            <person name="Richter M."/>
            <person name="Ferrer M."/>
            <person name="Sanchez J."/>
        </authorList>
    </citation>
    <scope>NUCLEOTIDE SEQUENCE</scope>
</reference>
<proteinExistence type="predicted"/>
<dbReference type="GO" id="GO:0008270">
    <property type="term" value="F:zinc ion binding"/>
    <property type="evidence" value="ECO:0007669"/>
    <property type="project" value="InterPro"/>
</dbReference>
<reference evidence="5" key="2">
    <citation type="journal article" date="2014" name="ISME J.">
        <title>Microbial stratification in low pH oxic and suboxic macroscopic growths along an acid mine drainage.</title>
        <authorList>
            <person name="Mendez-Garcia C."/>
            <person name="Mesa V."/>
            <person name="Sprenger R.R."/>
            <person name="Richter M."/>
            <person name="Diez M.S."/>
            <person name="Solano J."/>
            <person name="Bargiela R."/>
            <person name="Golyshina O.V."/>
            <person name="Manteca A."/>
            <person name="Ramos J.L."/>
            <person name="Gallego J.R."/>
            <person name="Llorente I."/>
            <person name="Martins Dos Santos V.A."/>
            <person name="Jensen O.N."/>
            <person name="Pelaez A.I."/>
            <person name="Sanchez J."/>
            <person name="Ferrer M."/>
        </authorList>
    </citation>
    <scope>NUCLEOTIDE SEQUENCE</scope>
</reference>
<dbReference type="AlphaFoldDB" id="T1AAX7"/>
<dbReference type="InterPro" id="IPR013149">
    <property type="entry name" value="ADH-like_C"/>
</dbReference>
<dbReference type="FunFam" id="3.40.50.720:FF:000244">
    <property type="entry name" value="quinone oxidoreductase"/>
    <property type="match status" value="1"/>
</dbReference>
<dbReference type="InterPro" id="IPR002364">
    <property type="entry name" value="Quin_OxRdtase/zeta-crystal_CS"/>
</dbReference>
<evidence type="ECO:0000259" key="4">
    <source>
        <dbReference type="SMART" id="SM00829"/>
    </source>
</evidence>
<dbReference type="InterPro" id="IPR020843">
    <property type="entry name" value="ER"/>
</dbReference>
<dbReference type="PROSITE" id="PS01162">
    <property type="entry name" value="QOR_ZETA_CRYSTAL"/>
    <property type="match status" value="1"/>
</dbReference>
<accession>T1AAX7</accession>
<keyword evidence="3" id="KW-0007">Acetylation</keyword>
<dbReference type="Gene3D" id="3.40.50.720">
    <property type="entry name" value="NAD(P)-binding Rossmann-like Domain"/>
    <property type="match status" value="1"/>
</dbReference>
<dbReference type="SMART" id="SM00829">
    <property type="entry name" value="PKS_ER"/>
    <property type="match status" value="1"/>
</dbReference>
<dbReference type="EMBL" id="AUZX01012693">
    <property type="protein sequence ID" value="EQD38044.1"/>
    <property type="molecule type" value="Genomic_DNA"/>
</dbReference>
<feature type="domain" description="Enoyl reductase (ER)" evidence="4">
    <location>
        <begin position="5"/>
        <end position="179"/>
    </location>
</feature>
<keyword evidence="2" id="KW-0521">NADP</keyword>
<evidence type="ECO:0000256" key="3">
    <source>
        <dbReference type="ARBA" id="ARBA00022990"/>
    </source>
</evidence>
<evidence type="ECO:0000256" key="2">
    <source>
        <dbReference type="ARBA" id="ARBA00022857"/>
    </source>
</evidence>
<dbReference type="PANTHER" id="PTHR44154:SF1">
    <property type="entry name" value="QUINONE OXIDOREDUCTASE"/>
    <property type="match status" value="1"/>
</dbReference>
<keyword evidence="5" id="KW-0560">Oxidoreductase</keyword>
<sequence>CAQPGDWVLVHGGSGGVGVAAVQVARARGMRTVATAGTPEGLALLHEIGADAAIGHADVEQALAATGGRGFDIVLEMAAHLGLSQALGLLAPGGRVALIGSRGPTQVNPRDLMSREASVQGILLFLATEEDLRRIHEEIGAGLRDGTLRPVARRIFALSLAPDAHRAVLAPGALGKITLEIP</sequence>
<evidence type="ECO:0000256" key="1">
    <source>
        <dbReference type="ARBA" id="ARBA00004496"/>
    </source>
</evidence>
<dbReference type="GO" id="GO:0003730">
    <property type="term" value="F:mRNA 3'-UTR binding"/>
    <property type="evidence" value="ECO:0007669"/>
    <property type="project" value="TreeGrafter"/>
</dbReference>
<gene>
    <name evidence="5" type="ORF">B1A_17256</name>
</gene>
<feature type="non-terminal residue" evidence="5">
    <location>
        <position position="1"/>
    </location>
</feature>
<comment type="subcellular location">
    <subcellularLocation>
        <location evidence="1">Cytoplasm</location>
    </subcellularLocation>
</comment>
<dbReference type="GO" id="GO:0003960">
    <property type="term" value="F:quinone reductase (NADPH) activity"/>
    <property type="evidence" value="ECO:0007669"/>
    <property type="project" value="UniProtKB-EC"/>
</dbReference>
<dbReference type="GO" id="GO:0070402">
    <property type="term" value="F:NADPH binding"/>
    <property type="evidence" value="ECO:0007669"/>
    <property type="project" value="TreeGrafter"/>
</dbReference>
<comment type="caution">
    <text evidence="5">The sequence shown here is derived from an EMBL/GenBank/DDBJ whole genome shotgun (WGS) entry which is preliminary data.</text>
</comment>
<dbReference type="InterPro" id="IPR051603">
    <property type="entry name" value="Zinc-ADH_QOR/CCCR"/>
</dbReference>
<organism evidence="5">
    <name type="scientific">mine drainage metagenome</name>
    <dbReference type="NCBI Taxonomy" id="410659"/>
    <lineage>
        <taxon>unclassified sequences</taxon>
        <taxon>metagenomes</taxon>
        <taxon>ecological metagenomes</taxon>
    </lineage>
</organism>
<dbReference type="Gene3D" id="3.90.180.10">
    <property type="entry name" value="Medium-chain alcohol dehydrogenases, catalytic domain"/>
    <property type="match status" value="1"/>
</dbReference>
<evidence type="ECO:0000313" key="5">
    <source>
        <dbReference type="EMBL" id="EQD38044.1"/>
    </source>
</evidence>
<dbReference type="EC" id="1.6.5.5" evidence="5"/>
<dbReference type="SUPFAM" id="SSF51735">
    <property type="entry name" value="NAD(P)-binding Rossmann-fold domains"/>
    <property type="match status" value="1"/>
</dbReference>
<dbReference type="GO" id="GO:0005829">
    <property type="term" value="C:cytosol"/>
    <property type="evidence" value="ECO:0007669"/>
    <property type="project" value="TreeGrafter"/>
</dbReference>